<dbReference type="FunFam" id="1.20.1250.20:FF:000001">
    <property type="entry name" value="Dicarboxylate MFS transporter"/>
    <property type="match status" value="1"/>
</dbReference>
<dbReference type="InterPro" id="IPR005829">
    <property type="entry name" value="Sugar_transporter_CS"/>
</dbReference>
<dbReference type="NCBIfam" id="NF007927">
    <property type="entry name" value="PRK10642.1"/>
    <property type="match status" value="1"/>
</dbReference>
<reference evidence="12 13" key="1">
    <citation type="submission" date="2020-03" db="EMBL/GenBank/DDBJ databases">
        <title>Complete genome sequence of Orbus sp. IPMB12 (BCRC 80908).</title>
        <authorList>
            <person name="Lo W.-S."/>
            <person name="Chang T.-H."/>
            <person name="Kuo C.-H."/>
        </authorList>
    </citation>
    <scope>NUCLEOTIDE SEQUENCE [LARGE SCALE GENOMIC DNA]</scope>
    <source>
        <strain evidence="12 13">IPMB12</strain>
    </source>
</reference>
<keyword evidence="9" id="KW-0175">Coiled coil</keyword>
<feature type="transmembrane region" description="Helical" evidence="10">
    <location>
        <begin position="302"/>
        <end position="322"/>
    </location>
</feature>
<dbReference type="InterPro" id="IPR020846">
    <property type="entry name" value="MFS_dom"/>
</dbReference>
<dbReference type="FunCoup" id="A0A6G9I8S4">
    <property type="interactions" value="9"/>
</dbReference>
<dbReference type="EMBL" id="CP050253">
    <property type="protein sequence ID" value="QIQ20615.1"/>
    <property type="molecule type" value="Genomic_DNA"/>
</dbReference>
<feature type="transmembrane region" description="Helical" evidence="10">
    <location>
        <begin position="68"/>
        <end position="89"/>
    </location>
</feature>
<keyword evidence="3" id="KW-1003">Cell membrane</keyword>
<dbReference type="RefSeq" id="WP_166914554.1">
    <property type="nucleotide sequence ID" value="NZ_CP050253.1"/>
</dbReference>
<evidence type="ECO:0000256" key="10">
    <source>
        <dbReference type="SAM" id="Phobius"/>
    </source>
</evidence>
<evidence type="ECO:0000256" key="8">
    <source>
        <dbReference type="ARBA" id="ARBA00023136"/>
    </source>
</evidence>
<feature type="transmembrane region" description="Helical" evidence="10">
    <location>
        <begin position="101"/>
        <end position="122"/>
    </location>
</feature>
<name>A0A6G9I8S4_9GAMM</name>
<keyword evidence="8 10" id="KW-0472">Membrane</keyword>
<dbReference type="PANTHER" id="PTHR43528:SF5">
    <property type="entry name" value="PROLINE_BETAINE TRANSPORTER"/>
    <property type="match status" value="1"/>
</dbReference>
<keyword evidence="2" id="KW-0813">Transport</keyword>
<keyword evidence="4" id="KW-0997">Cell inner membrane</keyword>
<evidence type="ECO:0000256" key="4">
    <source>
        <dbReference type="ARBA" id="ARBA00022519"/>
    </source>
</evidence>
<feature type="transmembrane region" description="Helical" evidence="10">
    <location>
        <begin position="356"/>
        <end position="380"/>
    </location>
</feature>
<dbReference type="NCBIfam" id="TIGR00883">
    <property type="entry name" value="2A0106"/>
    <property type="match status" value="1"/>
</dbReference>
<sequence>MELQSADTQNNGIGIDDITIIDEQKLKKAVVAASLGNAMEWFDFGIYGFVAITLGHVFFPGASGGLQVIATLATFAVAFLARPLGGLFFGRLGDKYGRHKVLSVTIIIMAVSTFCIGLIPSYQSIGFLAPLLLIIARIAQGFSTGGEYCGALIFVAEYSPDRKRGFMGSWLDFGSIAGFLCGAGFVSLLSVMLTSEQMVDWGWRIPFLFAGPLGLLGFYLRHQLDETPTFQQHLDNQSNNEDNSDDFEPAKVPLKELFTTYWRSILKCLGLVIVMNVTYYTLLTYMPNYLSYNLNYSQDHGVLLIIVIMISMLFMQPIIGILSDKFGRRPIIITGCIGLFLLAVPCFYLITTGSVVNIFIGLFILAIFLNLFTGSMGSTLPALFPTNVRYSALAVSFNIAVSFFCGTTPLILAWLTEASHNLLMPGFYLMIAAIIGMVAILTTRESANRPLKGSLPAASNEEEAQELLEEHYEYIEQRVGAIEEKIEELQEKREELVSQHPYLS</sequence>
<feature type="transmembrane region" description="Helical" evidence="10">
    <location>
        <begin position="134"/>
        <end position="158"/>
    </location>
</feature>
<dbReference type="GO" id="GO:0015293">
    <property type="term" value="F:symporter activity"/>
    <property type="evidence" value="ECO:0007669"/>
    <property type="project" value="UniProtKB-KW"/>
</dbReference>
<comment type="subcellular location">
    <subcellularLocation>
        <location evidence="1">Cell inner membrane</location>
        <topology evidence="1">Multi-pass membrane protein</topology>
    </subcellularLocation>
</comment>
<evidence type="ECO:0000256" key="6">
    <source>
        <dbReference type="ARBA" id="ARBA00022847"/>
    </source>
</evidence>
<feature type="transmembrane region" description="Helical" evidence="10">
    <location>
        <begin position="392"/>
        <end position="416"/>
    </location>
</feature>
<protein>
    <submittedName>
        <fullName evidence="12">Glycine betaine/L-proline transporter ProP</fullName>
    </submittedName>
</protein>
<dbReference type="AlphaFoldDB" id="A0A6G9I8S4"/>
<accession>A0A6G9I8S4</accession>
<dbReference type="Pfam" id="PF08946">
    <property type="entry name" value="Osmo_CC"/>
    <property type="match status" value="1"/>
</dbReference>
<dbReference type="InParanoid" id="A0A6G9I8S4"/>
<dbReference type="GO" id="GO:0005886">
    <property type="term" value="C:plasma membrane"/>
    <property type="evidence" value="ECO:0007669"/>
    <property type="project" value="UniProtKB-SubCell"/>
</dbReference>
<feature type="coiled-coil region" evidence="9">
    <location>
        <begin position="472"/>
        <end position="499"/>
    </location>
</feature>
<proteinExistence type="predicted"/>
<dbReference type="InterPro" id="IPR015041">
    <property type="entry name" value="Osmo_CC"/>
</dbReference>
<feature type="transmembrane region" description="Helical" evidence="10">
    <location>
        <begin position="170"/>
        <end position="195"/>
    </location>
</feature>
<keyword evidence="7 10" id="KW-1133">Transmembrane helix</keyword>
<dbReference type="PANTHER" id="PTHR43528">
    <property type="entry name" value="ALPHA-KETOGLUTARATE PERMEASE"/>
    <property type="match status" value="1"/>
</dbReference>
<feature type="transmembrane region" description="Helical" evidence="10">
    <location>
        <begin position="264"/>
        <end position="282"/>
    </location>
</feature>
<dbReference type="SUPFAM" id="SSF103473">
    <property type="entry name" value="MFS general substrate transporter"/>
    <property type="match status" value="1"/>
</dbReference>
<gene>
    <name evidence="12" type="primary">proP</name>
    <name evidence="12" type="ORF">IPMB12_02290</name>
</gene>
<evidence type="ECO:0000313" key="13">
    <source>
        <dbReference type="Proteomes" id="UP000501168"/>
    </source>
</evidence>
<dbReference type="Pfam" id="PF00083">
    <property type="entry name" value="Sugar_tr"/>
    <property type="match status" value="1"/>
</dbReference>
<keyword evidence="6" id="KW-0769">Symport</keyword>
<dbReference type="PROSITE" id="PS50850">
    <property type="entry name" value="MFS"/>
    <property type="match status" value="1"/>
</dbReference>
<keyword evidence="13" id="KW-1185">Reference proteome</keyword>
<evidence type="ECO:0000259" key="11">
    <source>
        <dbReference type="PROSITE" id="PS50850"/>
    </source>
</evidence>
<dbReference type="InterPro" id="IPR036292">
    <property type="entry name" value="ProP_C"/>
</dbReference>
<evidence type="ECO:0000256" key="3">
    <source>
        <dbReference type="ARBA" id="ARBA00022475"/>
    </source>
</evidence>
<feature type="transmembrane region" description="Helical" evidence="10">
    <location>
        <begin position="331"/>
        <end position="350"/>
    </location>
</feature>
<dbReference type="Proteomes" id="UP000501168">
    <property type="component" value="Chromosome"/>
</dbReference>
<organism evidence="12 13">
    <name type="scientific">Zophobihabitans entericus</name>
    <dbReference type="NCBI Taxonomy" id="1635327"/>
    <lineage>
        <taxon>Bacteria</taxon>
        <taxon>Pseudomonadati</taxon>
        <taxon>Pseudomonadota</taxon>
        <taxon>Gammaproteobacteria</taxon>
        <taxon>Orbales</taxon>
        <taxon>Orbaceae</taxon>
        <taxon>Zophobihabitans</taxon>
    </lineage>
</organism>
<evidence type="ECO:0000256" key="9">
    <source>
        <dbReference type="SAM" id="Coils"/>
    </source>
</evidence>
<evidence type="ECO:0000256" key="5">
    <source>
        <dbReference type="ARBA" id="ARBA00022692"/>
    </source>
</evidence>
<dbReference type="InterPro" id="IPR005828">
    <property type="entry name" value="MFS_sugar_transport-like"/>
</dbReference>
<evidence type="ECO:0000256" key="2">
    <source>
        <dbReference type="ARBA" id="ARBA00022448"/>
    </source>
</evidence>
<evidence type="ECO:0000256" key="1">
    <source>
        <dbReference type="ARBA" id="ARBA00004429"/>
    </source>
</evidence>
<dbReference type="PROSITE" id="PS00216">
    <property type="entry name" value="SUGAR_TRANSPORT_1"/>
    <property type="match status" value="1"/>
</dbReference>
<feature type="domain" description="Major facilitator superfamily (MFS) profile" evidence="11">
    <location>
        <begin position="29"/>
        <end position="444"/>
    </location>
</feature>
<feature type="transmembrane region" description="Helical" evidence="10">
    <location>
        <begin position="422"/>
        <end position="442"/>
    </location>
</feature>
<dbReference type="KEGG" id="orb:IPMB12_02290"/>
<evidence type="ECO:0000313" key="12">
    <source>
        <dbReference type="EMBL" id="QIQ20615.1"/>
    </source>
</evidence>
<dbReference type="Gene3D" id="1.20.1250.20">
    <property type="entry name" value="MFS general substrate transporter like domains"/>
    <property type="match status" value="2"/>
</dbReference>
<dbReference type="InterPro" id="IPR036259">
    <property type="entry name" value="MFS_trans_sf"/>
</dbReference>
<dbReference type="SUPFAM" id="SSF103661">
    <property type="entry name" value="Proline/betaine transporter ProP, C-terminal cytoplasmic domain"/>
    <property type="match status" value="1"/>
</dbReference>
<keyword evidence="5 10" id="KW-0812">Transmembrane</keyword>
<dbReference type="CDD" id="cd17366">
    <property type="entry name" value="MFS_ProP"/>
    <property type="match status" value="1"/>
</dbReference>
<evidence type="ECO:0000256" key="7">
    <source>
        <dbReference type="ARBA" id="ARBA00022989"/>
    </source>
</evidence>
<dbReference type="InterPro" id="IPR051084">
    <property type="entry name" value="H+-coupled_symporters"/>
</dbReference>
<feature type="transmembrane region" description="Helical" evidence="10">
    <location>
        <begin position="201"/>
        <end position="220"/>
    </location>
</feature>
<dbReference type="InterPro" id="IPR004736">
    <property type="entry name" value="MHS_symport"/>
</dbReference>